<evidence type="ECO:0000256" key="2">
    <source>
        <dbReference type="ARBA" id="ARBA00023043"/>
    </source>
</evidence>
<keyword evidence="2 3" id="KW-0040">ANK repeat</keyword>
<dbReference type="PROSITE" id="PS50297">
    <property type="entry name" value="ANK_REP_REGION"/>
    <property type="match status" value="1"/>
</dbReference>
<dbReference type="PANTHER" id="PTHR24124">
    <property type="entry name" value="ANKYRIN REPEAT FAMILY A"/>
    <property type="match status" value="1"/>
</dbReference>
<sequence length="380" mass="42849">MLQDAIRAKDFEKAKEIITSTNNPFEGMQEYHITGIYDTLVREKAFEVIDALIEKGTIELDIYEYDSFNKTIFMSIIKNLDVTEESISFLKDFISRTQSLNDELEGKSLLSLAIENEVAIAFVKTLVESGCAIDIIDRSEGNLIHQIVKKYTRTYDKGLAYLDFLYEQGLDIDKPNVVQETPLHIAVKEHRNPYIKWLLENGADPNLQNKDGESPFFLAVSQGGTTEKYELMREFGTPDFDQVNVRGATVFGASDLNHLKLLLEDGADLYQSSTDTYGNEFTKMDDLARATTEHLQAAIDSGQLDVNRKDDDGNTILHKICARETLHEEKRAKEVYRMVKLMLGAGADANTTNDADETPIMIAAKDNLKTKTVEILLSHK</sequence>
<evidence type="ECO:0000313" key="5">
    <source>
        <dbReference type="Proteomes" id="UP000310017"/>
    </source>
</evidence>
<dbReference type="PANTHER" id="PTHR24124:SF14">
    <property type="entry name" value="CHROMOSOME UNDETERMINED SCAFFOLD_25, WHOLE GENOME SHOTGUN SEQUENCE"/>
    <property type="match status" value="1"/>
</dbReference>
<dbReference type="Gene3D" id="1.25.40.20">
    <property type="entry name" value="Ankyrin repeat-containing domain"/>
    <property type="match status" value="3"/>
</dbReference>
<gene>
    <name evidence="4" type="ORF">FGM00_17275</name>
</gene>
<keyword evidence="1" id="KW-0677">Repeat</keyword>
<dbReference type="RefSeq" id="WP_138854120.1">
    <property type="nucleotide sequence ID" value="NZ_CP040710.1"/>
</dbReference>
<keyword evidence="5" id="KW-1185">Reference proteome</keyword>
<dbReference type="PROSITE" id="PS50088">
    <property type="entry name" value="ANK_REPEAT"/>
    <property type="match status" value="1"/>
</dbReference>
<dbReference type="SMART" id="SM00248">
    <property type="entry name" value="ANK"/>
    <property type="match status" value="4"/>
</dbReference>
<evidence type="ECO:0000256" key="1">
    <source>
        <dbReference type="ARBA" id="ARBA00022737"/>
    </source>
</evidence>
<dbReference type="Proteomes" id="UP000310017">
    <property type="component" value="Chromosome"/>
</dbReference>
<feature type="repeat" description="ANK" evidence="3">
    <location>
        <begin position="178"/>
        <end position="210"/>
    </location>
</feature>
<reference evidence="4 5" key="1">
    <citation type="submission" date="2019-05" db="EMBL/GenBank/DDBJ databases">
        <title>Genome sequencing of F202Z8.</title>
        <authorList>
            <person name="Kwon Y.M."/>
        </authorList>
    </citation>
    <scope>NUCLEOTIDE SEQUENCE [LARGE SCALE GENOMIC DNA]</scope>
    <source>
        <strain evidence="4 5">F202Z8</strain>
    </source>
</reference>
<evidence type="ECO:0000256" key="3">
    <source>
        <dbReference type="PROSITE-ProRule" id="PRU00023"/>
    </source>
</evidence>
<accession>A0A5B7SX63</accession>
<dbReference type="Pfam" id="PF13857">
    <property type="entry name" value="Ank_5"/>
    <property type="match status" value="1"/>
</dbReference>
<name>A0A5B7SX63_9FLAO</name>
<dbReference type="EMBL" id="CP040710">
    <property type="protein sequence ID" value="QCX01783.1"/>
    <property type="molecule type" value="Genomic_DNA"/>
</dbReference>
<dbReference type="KEGG" id="asag:FGM00_17275"/>
<dbReference type="OrthoDB" id="5657095at2"/>
<dbReference type="AlphaFoldDB" id="A0A5B7SX63"/>
<protein>
    <submittedName>
        <fullName evidence="4">Uncharacterized protein</fullName>
    </submittedName>
</protein>
<organism evidence="4 5">
    <name type="scientific">Aggregatimonas sangjinii</name>
    <dbReference type="NCBI Taxonomy" id="2583587"/>
    <lineage>
        <taxon>Bacteria</taxon>
        <taxon>Pseudomonadati</taxon>
        <taxon>Bacteroidota</taxon>
        <taxon>Flavobacteriia</taxon>
        <taxon>Flavobacteriales</taxon>
        <taxon>Flavobacteriaceae</taxon>
        <taxon>Aggregatimonas</taxon>
    </lineage>
</organism>
<dbReference type="SUPFAM" id="SSF48403">
    <property type="entry name" value="Ankyrin repeat"/>
    <property type="match status" value="1"/>
</dbReference>
<dbReference type="InterPro" id="IPR002110">
    <property type="entry name" value="Ankyrin_rpt"/>
</dbReference>
<dbReference type="GO" id="GO:0010468">
    <property type="term" value="P:regulation of gene expression"/>
    <property type="evidence" value="ECO:0007669"/>
    <property type="project" value="TreeGrafter"/>
</dbReference>
<proteinExistence type="predicted"/>
<evidence type="ECO:0000313" key="4">
    <source>
        <dbReference type="EMBL" id="QCX01783.1"/>
    </source>
</evidence>
<dbReference type="InterPro" id="IPR036770">
    <property type="entry name" value="Ankyrin_rpt-contain_sf"/>
</dbReference>